<evidence type="ECO:0000256" key="6">
    <source>
        <dbReference type="ARBA" id="ARBA00023054"/>
    </source>
</evidence>
<keyword evidence="6 11" id="KW-0175">Coiled coil</keyword>
<evidence type="ECO:0000256" key="10">
    <source>
        <dbReference type="ARBA" id="ARBA00049959"/>
    </source>
</evidence>
<evidence type="ECO:0000256" key="9">
    <source>
        <dbReference type="ARBA" id="ARBA00031694"/>
    </source>
</evidence>
<dbReference type="PANTHER" id="PTHR28618">
    <property type="entry name" value="CENTROSOMAL PROTEIN POC5"/>
    <property type="match status" value="1"/>
</dbReference>
<evidence type="ECO:0000256" key="3">
    <source>
        <dbReference type="ARBA" id="ARBA00014910"/>
    </source>
</evidence>
<feature type="compositionally biased region" description="Acidic residues" evidence="12">
    <location>
        <begin position="99"/>
        <end position="112"/>
    </location>
</feature>
<feature type="compositionally biased region" description="Low complexity" evidence="12">
    <location>
        <begin position="492"/>
        <end position="510"/>
    </location>
</feature>
<evidence type="ECO:0000313" key="13">
    <source>
        <dbReference type="EMBL" id="CAH1789356.1"/>
    </source>
</evidence>
<evidence type="ECO:0000256" key="7">
    <source>
        <dbReference type="ARBA" id="ARBA00023212"/>
    </source>
</evidence>
<feature type="coiled-coil region" evidence="11">
    <location>
        <begin position="365"/>
        <end position="399"/>
    </location>
</feature>
<dbReference type="PANTHER" id="PTHR28618:SF1">
    <property type="entry name" value="CENTROSOMAL PROTEIN POC5"/>
    <property type="match status" value="1"/>
</dbReference>
<dbReference type="AlphaFoldDB" id="A0A8J1TRH3"/>
<feature type="region of interest" description="Disordered" evidence="12">
    <location>
        <begin position="425"/>
        <end position="457"/>
    </location>
</feature>
<reference evidence="13" key="1">
    <citation type="submission" date="2022-03" db="EMBL/GenBank/DDBJ databases">
        <authorList>
            <person name="Martin C."/>
        </authorList>
    </citation>
    <scope>NUCLEOTIDE SEQUENCE</scope>
</reference>
<protein>
    <recommendedName>
        <fullName evidence="3">Centrosomal protein POC5</fullName>
    </recommendedName>
    <alternativeName>
        <fullName evidence="9">Protein of centriole 5</fullName>
    </alternativeName>
</protein>
<keyword evidence="5" id="KW-0677">Repeat</keyword>
<gene>
    <name evidence="13" type="ORF">OFUS_LOCUS14729</name>
</gene>
<dbReference type="EMBL" id="CAIIXF020000007">
    <property type="protein sequence ID" value="CAH1789356.1"/>
    <property type="molecule type" value="Genomic_DNA"/>
</dbReference>
<evidence type="ECO:0000256" key="1">
    <source>
        <dbReference type="ARBA" id="ARBA00004114"/>
    </source>
</evidence>
<dbReference type="Proteomes" id="UP000749559">
    <property type="component" value="Unassembled WGS sequence"/>
</dbReference>
<proteinExistence type="inferred from homology"/>
<evidence type="ECO:0000256" key="11">
    <source>
        <dbReference type="SAM" id="Coils"/>
    </source>
</evidence>
<comment type="function">
    <text evidence="10">Essential for the assembly of the distal half of centrioles, required for centriole elongation. Acts as a negative regulator of centriole elongation.</text>
</comment>
<evidence type="ECO:0000256" key="5">
    <source>
        <dbReference type="ARBA" id="ARBA00022737"/>
    </source>
</evidence>
<comment type="subcellular location">
    <subcellularLocation>
        <location evidence="1">Cytoplasm</location>
        <location evidence="1">Cytoskeleton</location>
        <location evidence="1">Microtubule organizing center</location>
        <location evidence="1">Centrosome</location>
        <location evidence="1">Centriole</location>
    </subcellularLocation>
</comment>
<keyword evidence="7" id="KW-0206">Cytoskeleton</keyword>
<feature type="region of interest" description="Disordered" evidence="12">
    <location>
        <begin position="484"/>
        <end position="536"/>
    </location>
</feature>
<organism evidence="13 14">
    <name type="scientific">Owenia fusiformis</name>
    <name type="common">Polychaete worm</name>
    <dbReference type="NCBI Taxonomy" id="6347"/>
    <lineage>
        <taxon>Eukaryota</taxon>
        <taxon>Metazoa</taxon>
        <taxon>Spiralia</taxon>
        <taxon>Lophotrochozoa</taxon>
        <taxon>Annelida</taxon>
        <taxon>Polychaeta</taxon>
        <taxon>Sedentaria</taxon>
        <taxon>Canalipalpata</taxon>
        <taxon>Sabellida</taxon>
        <taxon>Oweniida</taxon>
        <taxon>Oweniidae</taxon>
        <taxon>Owenia</taxon>
    </lineage>
</organism>
<name>A0A8J1TRH3_OWEFU</name>
<evidence type="ECO:0000313" key="14">
    <source>
        <dbReference type="Proteomes" id="UP000749559"/>
    </source>
</evidence>
<feature type="region of interest" description="Disordered" evidence="12">
    <location>
        <begin position="58"/>
        <end position="165"/>
    </location>
</feature>
<evidence type="ECO:0000256" key="4">
    <source>
        <dbReference type="ARBA" id="ARBA00022490"/>
    </source>
</evidence>
<keyword evidence="4" id="KW-0963">Cytoplasm</keyword>
<feature type="coiled-coil region" evidence="11">
    <location>
        <begin position="239"/>
        <end position="294"/>
    </location>
</feature>
<keyword evidence="8" id="KW-0131">Cell cycle</keyword>
<feature type="compositionally biased region" description="Polar residues" evidence="12">
    <location>
        <begin position="439"/>
        <end position="450"/>
    </location>
</feature>
<comment type="caution">
    <text evidence="13">The sequence shown here is derived from an EMBL/GenBank/DDBJ whole genome shotgun (WGS) entry which is preliminary data.</text>
</comment>
<dbReference type="InterPro" id="IPR033351">
    <property type="entry name" value="POC5"/>
</dbReference>
<feature type="compositionally biased region" description="Polar residues" evidence="12">
    <location>
        <begin position="124"/>
        <end position="134"/>
    </location>
</feature>
<accession>A0A8J1TRH3</accession>
<keyword evidence="14" id="KW-1185">Reference proteome</keyword>
<feature type="compositionally biased region" description="Polar residues" evidence="12">
    <location>
        <begin position="80"/>
        <end position="95"/>
    </location>
</feature>
<evidence type="ECO:0000256" key="12">
    <source>
        <dbReference type="SAM" id="MobiDB-lite"/>
    </source>
</evidence>
<evidence type="ECO:0000256" key="2">
    <source>
        <dbReference type="ARBA" id="ARBA00010411"/>
    </source>
</evidence>
<evidence type="ECO:0000256" key="8">
    <source>
        <dbReference type="ARBA" id="ARBA00023306"/>
    </source>
</evidence>
<dbReference type="GO" id="GO:0005814">
    <property type="term" value="C:centriole"/>
    <property type="evidence" value="ECO:0007669"/>
    <property type="project" value="UniProtKB-SubCell"/>
</dbReference>
<feature type="region of interest" description="Disordered" evidence="12">
    <location>
        <begin position="1"/>
        <end position="41"/>
    </location>
</feature>
<comment type="similarity">
    <text evidence="2">Belongs to the POC5 family.</text>
</comment>
<dbReference type="OrthoDB" id="10064898at2759"/>
<sequence>MKPASELSERRMDSTEDENGSGSSTPVIPEDSPGSSVSSRLQDEYDELLKYAVVVPNFDPKGLPRSITDMRSSFMPRRTMPNTINDIQQDESTQPLETTSEELSEKDEDSIESIENSRVPAWTPSMQQQNSGHIPQQHIPGSGARKDVSGAMESPRGPPPVKSTTPARVIYNREVFDLNSPESLESTPNRSLESPDYAPAVDGDVVRMEGMLDQWCYDLKRNVLAEFSQSKLKLIDQHKKSILKERERHAAEVSRLQDDIGNLKELLHTYEQSMQRKDDVISNLTRAMQRQQEKFQVARTFSEWKIKHHAQLREHFASNLAVKHYQRGLKQKVWDSWHAVVEAKWRQRVEKACQSKAQEVCMNMTNDYEAKIASLNEALDAARVEVSKLHKEREKYEEMMKKAFMRGVCALNLEAMTMFHGEDQGTQDNIQVHDGQGSSGNSSDVENQAPPQMPPISSIREGPVTLSQEPVYSHSTTRIPASHRVVTSRGGTTSSQNFTSTTTASKTMSSVRPTSSKPKPFTATLSARGDVTRSSQHIGGANVPMGLAPPMSSILVERHQPVVKQTIAHAVASKHPVQSGTKPGIMRKIAGQPGLSRHSNTIIHPVKVVD</sequence>